<keyword evidence="1" id="KW-0862">Zinc</keyword>
<proteinExistence type="predicted"/>
<name>A0AAP0FUB6_9ASPA</name>
<evidence type="ECO:0000256" key="2">
    <source>
        <dbReference type="SAM" id="MobiDB-lite"/>
    </source>
</evidence>
<reference evidence="4 5" key="1">
    <citation type="journal article" date="2022" name="Nat. Plants">
        <title>Genomes of leafy and leafless Platanthera orchids illuminate the evolution of mycoheterotrophy.</title>
        <authorList>
            <person name="Li M.H."/>
            <person name="Liu K.W."/>
            <person name="Li Z."/>
            <person name="Lu H.C."/>
            <person name="Ye Q.L."/>
            <person name="Zhang D."/>
            <person name="Wang J.Y."/>
            <person name="Li Y.F."/>
            <person name="Zhong Z.M."/>
            <person name="Liu X."/>
            <person name="Yu X."/>
            <person name="Liu D.K."/>
            <person name="Tu X.D."/>
            <person name="Liu B."/>
            <person name="Hao Y."/>
            <person name="Liao X.Y."/>
            <person name="Jiang Y.T."/>
            <person name="Sun W.H."/>
            <person name="Chen J."/>
            <person name="Chen Y.Q."/>
            <person name="Ai Y."/>
            <person name="Zhai J.W."/>
            <person name="Wu S.S."/>
            <person name="Zhou Z."/>
            <person name="Hsiao Y.Y."/>
            <person name="Wu W.L."/>
            <person name="Chen Y.Y."/>
            <person name="Lin Y.F."/>
            <person name="Hsu J.L."/>
            <person name="Li C.Y."/>
            <person name="Wang Z.W."/>
            <person name="Zhao X."/>
            <person name="Zhong W.Y."/>
            <person name="Ma X.K."/>
            <person name="Ma L."/>
            <person name="Huang J."/>
            <person name="Chen G.Z."/>
            <person name="Huang M.Z."/>
            <person name="Huang L."/>
            <person name="Peng D.H."/>
            <person name="Luo Y.B."/>
            <person name="Zou S.Q."/>
            <person name="Chen S.P."/>
            <person name="Lan S."/>
            <person name="Tsai W.C."/>
            <person name="Van de Peer Y."/>
            <person name="Liu Z.J."/>
        </authorList>
    </citation>
    <scope>NUCLEOTIDE SEQUENCE [LARGE SCALE GENOMIC DNA]</scope>
    <source>
        <strain evidence="4">Lor287</strain>
    </source>
</reference>
<dbReference type="GO" id="GO:0003676">
    <property type="term" value="F:nucleic acid binding"/>
    <property type="evidence" value="ECO:0007669"/>
    <property type="project" value="InterPro"/>
</dbReference>
<evidence type="ECO:0000256" key="1">
    <source>
        <dbReference type="PROSITE-ProRule" id="PRU00047"/>
    </source>
</evidence>
<dbReference type="Pfam" id="PF00098">
    <property type="entry name" value="zf-CCHC"/>
    <property type="match status" value="1"/>
</dbReference>
<evidence type="ECO:0000259" key="3">
    <source>
        <dbReference type="PROSITE" id="PS50158"/>
    </source>
</evidence>
<dbReference type="SMART" id="SM00343">
    <property type="entry name" value="ZnF_C2HC"/>
    <property type="match status" value="1"/>
</dbReference>
<keyword evidence="1" id="KW-0863">Zinc-finger</keyword>
<dbReference type="InterPro" id="IPR001878">
    <property type="entry name" value="Znf_CCHC"/>
</dbReference>
<feature type="compositionally biased region" description="Basic and acidic residues" evidence="2">
    <location>
        <begin position="98"/>
        <end position="112"/>
    </location>
</feature>
<dbReference type="EMBL" id="JBBWWQ010000020">
    <property type="protein sequence ID" value="KAK8915930.1"/>
    <property type="molecule type" value="Genomic_DNA"/>
</dbReference>
<sequence length="240" mass="27596">MCLPSTWDSRIWPIKDSRSQTETSTEALLGKLKSYELFVKNREGEQNITSSAPKVEKTIALKASEEVPKEKEIGNEELLSLLAKRFNKMARKNFRRWSSKDQDKPRYDRSNNKDITCYGCRKPGHIAPNCPENQGKDKKDKKDKRERRDKKRDKDSKKYYDKSPSSNTKHTRKGFVAETWSDTEESEESSSTSDDEDDATEKGFCMMAINASQSSSDSEHESEYLTDQELSEDQVSPLMP</sequence>
<keyword evidence="5" id="KW-1185">Reference proteome</keyword>
<gene>
    <name evidence="4" type="ORF">KSP39_PZI022783</name>
</gene>
<feature type="compositionally biased region" description="Basic residues" evidence="2">
    <location>
        <begin position="141"/>
        <end position="151"/>
    </location>
</feature>
<dbReference type="GO" id="GO:0008270">
    <property type="term" value="F:zinc ion binding"/>
    <property type="evidence" value="ECO:0007669"/>
    <property type="project" value="UniProtKB-KW"/>
</dbReference>
<dbReference type="Gene3D" id="4.10.60.10">
    <property type="entry name" value="Zinc finger, CCHC-type"/>
    <property type="match status" value="1"/>
</dbReference>
<feature type="domain" description="CCHC-type" evidence="3">
    <location>
        <begin position="117"/>
        <end position="132"/>
    </location>
</feature>
<dbReference type="Proteomes" id="UP001418222">
    <property type="component" value="Unassembled WGS sequence"/>
</dbReference>
<dbReference type="SUPFAM" id="SSF57756">
    <property type="entry name" value="Retrovirus zinc finger-like domains"/>
    <property type="match status" value="1"/>
</dbReference>
<evidence type="ECO:0000313" key="5">
    <source>
        <dbReference type="Proteomes" id="UP001418222"/>
    </source>
</evidence>
<feature type="compositionally biased region" description="Acidic residues" evidence="2">
    <location>
        <begin position="181"/>
        <end position="199"/>
    </location>
</feature>
<comment type="caution">
    <text evidence="4">The sequence shown here is derived from an EMBL/GenBank/DDBJ whole genome shotgun (WGS) entry which is preliminary data.</text>
</comment>
<dbReference type="AlphaFoldDB" id="A0AAP0FUB6"/>
<dbReference type="PROSITE" id="PS50158">
    <property type="entry name" value="ZF_CCHC"/>
    <property type="match status" value="1"/>
</dbReference>
<protein>
    <recommendedName>
        <fullName evidence="3">CCHC-type domain-containing protein</fullName>
    </recommendedName>
</protein>
<organism evidence="4 5">
    <name type="scientific">Platanthera zijinensis</name>
    <dbReference type="NCBI Taxonomy" id="2320716"/>
    <lineage>
        <taxon>Eukaryota</taxon>
        <taxon>Viridiplantae</taxon>
        <taxon>Streptophyta</taxon>
        <taxon>Embryophyta</taxon>
        <taxon>Tracheophyta</taxon>
        <taxon>Spermatophyta</taxon>
        <taxon>Magnoliopsida</taxon>
        <taxon>Liliopsida</taxon>
        <taxon>Asparagales</taxon>
        <taxon>Orchidaceae</taxon>
        <taxon>Orchidoideae</taxon>
        <taxon>Orchideae</taxon>
        <taxon>Orchidinae</taxon>
        <taxon>Platanthera</taxon>
    </lineage>
</organism>
<feature type="region of interest" description="Disordered" evidence="2">
    <location>
        <begin position="93"/>
        <end position="240"/>
    </location>
</feature>
<accession>A0AAP0FUB6</accession>
<keyword evidence="1" id="KW-0479">Metal-binding</keyword>
<feature type="compositionally biased region" description="Basic and acidic residues" evidence="2">
    <location>
        <begin position="152"/>
        <end position="161"/>
    </location>
</feature>
<evidence type="ECO:0000313" key="4">
    <source>
        <dbReference type="EMBL" id="KAK8915930.1"/>
    </source>
</evidence>
<dbReference type="InterPro" id="IPR036875">
    <property type="entry name" value="Znf_CCHC_sf"/>
</dbReference>